<dbReference type="EMBL" id="ASQP01000260">
    <property type="protein sequence ID" value="OMI37889.1"/>
    <property type="molecule type" value="Genomic_DNA"/>
</dbReference>
<gene>
    <name evidence="1" type="ORF">SPAR_18948</name>
</gene>
<protein>
    <submittedName>
        <fullName evidence="1">Uncharacterized protein</fullName>
    </submittedName>
</protein>
<dbReference type="GeneID" id="96741803"/>
<dbReference type="Proteomes" id="UP000186168">
    <property type="component" value="Unassembled WGS sequence"/>
</dbReference>
<evidence type="ECO:0000313" key="2">
    <source>
        <dbReference type="Proteomes" id="UP000186168"/>
    </source>
</evidence>
<name>A0A1R1SIN3_9ACTN</name>
<proteinExistence type="predicted"/>
<keyword evidence="2" id="KW-1185">Reference proteome</keyword>
<sequence length="111" mass="11588">MSEPIVYAAAWRPVMKAAGYRCECAGQCGNPHIKGGGRCPREHDQHAGKHRGPVRLIAAPADPLTPASVAAGLPAAGLRAWCPDCQDAARRAAQRAARIAPDPAQGGLFDL</sequence>
<dbReference type="AlphaFoldDB" id="A0A1R1SIN3"/>
<organism evidence="1 2">
    <name type="scientific">Streptomyces sparsogenes DSM 40356</name>
    <dbReference type="NCBI Taxonomy" id="1331668"/>
    <lineage>
        <taxon>Bacteria</taxon>
        <taxon>Bacillati</taxon>
        <taxon>Actinomycetota</taxon>
        <taxon>Actinomycetes</taxon>
        <taxon>Kitasatosporales</taxon>
        <taxon>Streptomycetaceae</taxon>
        <taxon>Streptomyces</taxon>
    </lineage>
</organism>
<dbReference type="STRING" id="67365.GCA_001704635_03616"/>
<comment type="caution">
    <text evidence="1">The sequence shown here is derived from an EMBL/GenBank/DDBJ whole genome shotgun (WGS) entry which is preliminary data.</text>
</comment>
<accession>A0A1R1SIN3</accession>
<reference evidence="1 2" key="1">
    <citation type="submission" date="2013-05" db="EMBL/GenBank/DDBJ databases">
        <title>Genome sequence of Streptomyces sparsogenes DSM 40356.</title>
        <authorList>
            <person name="Coyne S."/>
            <person name="Seebeck F.P."/>
        </authorList>
    </citation>
    <scope>NUCLEOTIDE SEQUENCE [LARGE SCALE GENOMIC DNA]</scope>
    <source>
        <strain evidence="1 2">DSM 40356</strain>
    </source>
</reference>
<dbReference type="RefSeq" id="WP_065958707.1">
    <property type="nucleotide sequence ID" value="NZ_ASQP01000260.1"/>
</dbReference>
<evidence type="ECO:0000313" key="1">
    <source>
        <dbReference type="EMBL" id="OMI37889.1"/>
    </source>
</evidence>